<dbReference type="Pfam" id="PF03367">
    <property type="entry name" value="Zn_ribbon_ZPR1"/>
    <property type="match status" value="1"/>
</dbReference>
<evidence type="ECO:0000256" key="2">
    <source>
        <dbReference type="ARBA" id="ARBA00022723"/>
    </source>
</evidence>
<dbReference type="SMART" id="SM00709">
    <property type="entry name" value="Zpr1"/>
    <property type="match status" value="2"/>
</dbReference>
<comment type="similarity">
    <text evidence="1">Belongs to the ZPR1 family.</text>
</comment>
<dbReference type="InterPro" id="IPR040141">
    <property type="entry name" value="ZPR1"/>
</dbReference>
<feature type="compositionally biased region" description="Low complexity" evidence="5">
    <location>
        <begin position="406"/>
        <end position="423"/>
    </location>
</feature>
<feature type="region of interest" description="Disordered" evidence="5">
    <location>
        <begin position="390"/>
        <end position="423"/>
    </location>
</feature>
<dbReference type="InterPro" id="IPR042451">
    <property type="entry name" value="ZPR1_A/B_dom"/>
</dbReference>
<evidence type="ECO:0000256" key="4">
    <source>
        <dbReference type="ARBA" id="ARBA00022833"/>
    </source>
</evidence>
<sequence length="423" mass="46851">MTVLALCRILLAIYYAKGFRVGCRWILRVEGAEDLNRQVVKSDHTCVKIPHLDFEIPAQSQKGEVTTIEGIVSRAVRGLTQDQAARRAEHPAEAAQIQGFVERLAALTDVQAPWTIELTDISGNCFLENPAAPRRDPRARRYSFTRSDEQNRMLGIYEQHHTEENGPSEELPMNGLSLSEQQEHLLSEADPDAMPYEQLARDEVLSFRTNCPDCGAPCDTNMKMTNIPHFKEVVIMSTSCDFCGHRTNEVKSGGGIEEQGVRFELRVAGKEDFSRDVLKSETCSMEIPELELEVGGRALGGRFTTAEGLISATAAQLRDCPGALGDAPGLHRARLDRFVERVEEVLRGERAVTLVLDDPAGNSYVQSLARDPAAPDAGLKITRYTRSYEQNEELGLNDMRTEDYRPSPSRSPSRSPASECAAS</sequence>
<dbReference type="InterPro" id="IPR004457">
    <property type="entry name" value="Znf_ZPR1"/>
</dbReference>
<keyword evidence="9" id="KW-1185">Reference proteome</keyword>
<evidence type="ECO:0000256" key="3">
    <source>
        <dbReference type="ARBA" id="ARBA00022771"/>
    </source>
</evidence>
<evidence type="ECO:0000256" key="5">
    <source>
        <dbReference type="SAM" id="MobiDB-lite"/>
    </source>
</evidence>
<protein>
    <recommendedName>
        <fullName evidence="7">Zinc finger ZPR1-type domain-containing protein</fullName>
    </recommendedName>
</protein>
<keyword evidence="2" id="KW-0479">Metal-binding</keyword>
<dbReference type="Pfam" id="PF22794">
    <property type="entry name" value="jr-ZPR1"/>
    <property type="match status" value="2"/>
</dbReference>
<keyword evidence="4" id="KW-0862">Zinc</keyword>
<keyword evidence="3" id="KW-0863">Zinc-finger</keyword>
<accession>A0AAD7Y9P0</accession>
<feature type="domain" description="Zinc finger ZPR1-type" evidence="7">
    <location>
        <begin position="5"/>
        <end position="129"/>
    </location>
</feature>
<feature type="chain" id="PRO_5042160850" description="Zinc finger ZPR1-type domain-containing protein" evidence="6">
    <location>
        <begin position="19"/>
        <end position="423"/>
    </location>
</feature>
<evidence type="ECO:0000256" key="1">
    <source>
        <dbReference type="ARBA" id="ARBA00008354"/>
    </source>
</evidence>
<dbReference type="NCBIfam" id="TIGR00310">
    <property type="entry name" value="ZPR1_znf"/>
    <property type="match status" value="1"/>
</dbReference>
<dbReference type="InterPro" id="IPR042452">
    <property type="entry name" value="ZPR1_Znf1/2"/>
</dbReference>
<keyword evidence="6" id="KW-0732">Signal</keyword>
<dbReference type="Gene3D" id="2.60.120.1040">
    <property type="entry name" value="ZPR1, A/B domain"/>
    <property type="match status" value="2"/>
</dbReference>
<dbReference type="GO" id="GO:0008270">
    <property type="term" value="F:zinc ion binding"/>
    <property type="evidence" value="ECO:0007669"/>
    <property type="project" value="UniProtKB-KW"/>
</dbReference>
<dbReference type="EMBL" id="JARGEI010000028">
    <property type="protein sequence ID" value="KAJ8706922.1"/>
    <property type="molecule type" value="Genomic_DNA"/>
</dbReference>
<comment type="caution">
    <text evidence="8">The sequence shown here is derived from an EMBL/GenBank/DDBJ whole genome shotgun (WGS) entry which is preliminary data.</text>
</comment>
<gene>
    <name evidence="8" type="ORF">PYW07_013000</name>
</gene>
<dbReference type="Proteomes" id="UP001231518">
    <property type="component" value="Chromosome 30"/>
</dbReference>
<dbReference type="PANTHER" id="PTHR10876:SF0">
    <property type="entry name" value="ZINC FINGER PROTEIN ZPR1"/>
    <property type="match status" value="1"/>
</dbReference>
<evidence type="ECO:0000256" key="6">
    <source>
        <dbReference type="SAM" id="SignalP"/>
    </source>
</evidence>
<dbReference type="PANTHER" id="PTHR10876">
    <property type="entry name" value="ZINC FINGER PROTEIN ZPR1"/>
    <property type="match status" value="1"/>
</dbReference>
<dbReference type="FunFam" id="2.60.120.1040:FF:000006">
    <property type="entry name" value="Zinc finger protein zpr1"/>
    <property type="match status" value="1"/>
</dbReference>
<proteinExistence type="inferred from homology"/>
<name>A0AAD7Y9P0_MYTSE</name>
<feature type="domain" description="Zinc finger ZPR1-type" evidence="7">
    <location>
        <begin position="209"/>
        <end position="367"/>
    </location>
</feature>
<dbReference type="FunFam" id="2.20.25.420:FF:000003">
    <property type="entry name" value="zinc finger protein ZPR1"/>
    <property type="match status" value="1"/>
</dbReference>
<dbReference type="GO" id="GO:0005634">
    <property type="term" value="C:nucleus"/>
    <property type="evidence" value="ECO:0007669"/>
    <property type="project" value="TreeGrafter"/>
</dbReference>
<evidence type="ECO:0000313" key="8">
    <source>
        <dbReference type="EMBL" id="KAJ8706922.1"/>
    </source>
</evidence>
<dbReference type="InterPro" id="IPR056180">
    <property type="entry name" value="ZPR1_jr_dom"/>
</dbReference>
<dbReference type="Gene3D" id="2.20.25.420">
    <property type="entry name" value="ZPR1, zinc finger domain"/>
    <property type="match status" value="1"/>
</dbReference>
<reference evidence="8" key="1">
    <citation type="submission" date="2023-03" db="EMBL/GenBank/DDBJ databases">
        <title>Chromosome-level genomes of two armyworms, Mythimna separata and Mythimna loreyi, provide insights into the biosynthesis and reception of sex pheromones.</title>
        <authorList>
            <person name="Zhao H."/>
        </authorList>
    </citation>
    <scope>NUCLEOTIDE SEQUENCE</scope>
    <source>
        <strain evidence="8">BeijingLab</strain>
        <tissue evidence="8">Pupa</tissue>
    </source>
</reference>
<dbReference type="AlphaFoldDB" id="A0AAD7Y9P0"/>
<evidence type="ECO:0000259" key="7">
    <source>
        <dbReference type="SMART" id="SM00709"/>
    </source>
</evidence>
<organism evidence="8 9">
    <name type="scientific">Mythimna separata</name>
    <name type="common">Oriental armyworm</name>
    <name type="synonym">Pseudaletia separata</name>
    <dbReference type="NCBI Taxonomy" id="271217"/>
    <lineage>
        <taxon>Eukaryota</taxon>
        <taxon>Metazoa</taxon>
        <taxon>Ecdysozoa</taxon>
        <taxon>Arthropoda</taxon>
        <taxon>Hexapoda</taxon>
        <taxon>Insecta</taxon>
        <taxon>Pterygota</taxon>
        <taxon>Neoptera</taxon>
        <taxon>Endopterygota</taxon>
        <taxon>Lepidoptera</taxon>
        <taxon>Glossata</taxon>
        <taxon>Ditrysia</taxon>
        <taxon>Noctuoidea</taxon>
        <taxon>Noctuidae</taxon>
        <taxon>Noctuinae</taxon>
        <taxon>Hadenini</taxon>
        <taxon>Mythimna</taxon>
    </lineage>
</organism>
<evidence type="ECO:0000313" key="9">
    <source>
        <dbReference type="Proteomes" id="UP001231518"/>
    </source>
</evidence>
<feature type="signal peptide" evidence="6">
    <location>
        <begin position="1"/>
        <end position="18"/>
    </location>
</feature>